<dbReference type="InterPro" id="IPR001242">
    <property type="entry name" value="Condensation_dom"/>
</dbReference>
<dbReference type="InterPro" id="IPR036736">
    <property type="entry name" value="ACP-like_sf"/>
</dbReference>
<evidence type="ECO:0000313" key="9">
    <source>
        <dbReference type="EMBL" id="KWU54891.1"/>
    </source>
</evidence>
<evidence type="ECO:0000256" key="7">
    <source>
        <dbReference type="ARBA" id="ARBA00023194"/>
    </source>
</evidence>
<reference evidence="9 10" key="1">
    <citation type="submission" date="2016-01" db="EMBL/GenBank/DDBJ databases">
        <authorList>
            <person name="McClelland M."/>
            <person name="Jain A."/>
            <person name="Saraogi P."/>
            <person name="Mendelson R."/>
            <person name="Westerman R."/>
            <person name="SanMiguel P."/>
            <person name="Csonka L."/>
        </authorList>
    </citation>
    <scope>NUCLEOTIDE SEQUENCE [LARGE SCALE GENOMIC DNA]</scope>
    <source>
        <strain evidence="9 10">PE8-15</strain>
    </source>
</reference>
<evidence type="ECO:0000256" key="6">
    <source>
        <dbReference type="ARBA" id="ARBA00022840"/>
    </source>
</evidence>
<dbReference type="SUPFAM" id="SSF47336">
    <property type="entry name" value="ACP-like"/>
    <property type="match status" value="1"/>
</dbReference>
<evidence type="ECO:0000256" key="3">
    <source>
        <dbReference type="ARBA" id="ARBA00022450"/>
    </source>
</evidence>
<evidence type="ECO:0000313" key="10">
    <source>
        <dbReference type="Proteomes" id="UP000065797"/>
    </source>
</evidence>
<dbReference type="PANTHER" id="PTHR45398">
    <property type="match status" value="1"/>
</dbReference>
<dbReference type="Gene3D" id="3.40.50.980">
    <property type="match status" value="2"/>
</dbReference>
<dbReference type="Gene3D" id="3.30.300.30">
    <property type="match status" value="1"/>
</dbReference>
<dbReference type="InterPro" id="IPR010071">
    <property type="entry name" value="AA_adenyl_dom"/>
</dbReference>
<dbReference type="Gene3D" id="1.10.1200.10">
    <property type="entry name" value="ACP-like"/>
    <property type="match status" value="1"/>
</dbReference>
<evidence type="ECO:0000256" key="5">
    <source>
        <dbReference type="ARBA" id="ARBA00022741"/>
    </source>
</evidence>
<dbReference type="InterPro" id="IPR025110">
    <property type="entry name" value="AMP-bd_C"/>
</dbReference>
<dbReference type="Pfam" id="PF00501">
    <property type="entry name" value="AMP-binding"/>
    <property type="match status" value="1"/>
</dbReference>
<comment type="cofactor">
    <cofactor evidence="1">
        <name>pantetheine 4'-phosphate</name>
        <dbReference type="ChEBI" id="CHEBI:47942"/>
    </cofactor>
</comment>
<dbReference type="FunFam" id="3.40.50.12780:FF:000012">
    <property type="entry name" value="Non-ribosomal peptide synthetase"/>
    <property type="match status" value="1"/>
</dbReference>
<keyword evidence="3" id="KW-0596">Phosphopantetheine</keyword>
<feature type="domain" description="Carrier" evidence="8">
    <location>
        <begin position="976"/>
        <end position="1049"/>
    </location>
</feature>
<dbReference type="GO" id="GO:0017000">
    <property type="term" value="P:antibiotic biosynthetic process"/>
    <property type="evidence" value="ECO:0007669"/>
    <property type="project" value="UniProtKB-KW"/>
</dbReference>
<keyword evidence="4" id="KW-0597">Phosphoprotein</keyword>
<dbReference type="Gene3D" id="3.30.559.10">
    <property type="entry name" value="Chloramphenicol acetyltransferase-like domain"/>
    <property type="match status" value="2"/>
</dbReference>
<dbReference type="PROSITE" id="PS50075">
    <property type="entry name" value="CARRIER"/>
    <property type="match status" value="1"/>
</dbReference>
<dbReference type="RefSeq" id="WP_060751826.1">
    <property type="nucleotide sequence ID" value="NZ_LRPH01000094.1"/>
</dbReference>
<dbReference type="InterPro" id="IPR045851">
    <property type="entry name" value="AMP-bd_C_sf"/>
</dbReference>
<dbReference type="Pfam" id="PF00668">
    <property type="entry name" value="Condensation"/>
    <property type="match status" value="2"/>
</dbReference>
<dbReference type="Pfam" id="PF13193">
    <property type="entry name" value="AMP-binding_C"/>
    <property type="match status" value="1"/>
</dbReference>
<dbReference type="FunFam" id="3.40.50.980:FF:000001">
    <property type="entry name" value="Non-ribosomal peptide synthetase"/>
    <property type="match status" value="1"/>
</dbReference>
<gene>
    <name evidence="9" type="ORF">AWW70_26120</name>
</gene>
<dbReference type="SUPFAM" id="SSF52777">
    <property type="entry name" value="CoA-dependent acyltransferases"/>
    <property type="match status" value="4"/>
</dbReference>
<keyword evidence="6" id="KW-0067">ATP-binding</keyword>
<dbReference type="Gene3D" id="2.30.38.10">
    <property type="entry name" value="Luciferase, Domain 3"/>
    <property type="match status" value="1"/>
</dbReference>
<evidence type="ECO:0000256" key="1">
    <source>
        <dbReference type="ARBA" id="ARBA00001957"/>
    </source>
</evidence>
<dbReference type="Gene3D" id="3.30.559.30">
    <property type="entry name" value="Nonribosomal peptide synthetase, condensation domain"/>
    <property type="match status" value="2"/>
</dbReference>
<proteinExistence type="inferred from homology"/>
<name>A0A109FU93_BACMY</name>
<dbReference type="CDD" id="cd05930">
    <property type="entry name" value="A_NRPS"/>
    <property type="match status" value="1"/>
</dbReference>
<dbReference type="InterPro" id="IPR000873">
    <property type="entry name" value="AMP-dep_synth/lig_dom"/>
</dbReference>
<evidence type="ECO:0000256" key="4">
    <source>
        <dbReference type="ARBA" id="ARBA00022553"/>
    </source>
</evidence>
<dbReference type="InterPro" id="IPR020845">
    <property type="entry name" value="AMP-binding_CS"/>
</dbReference>
<keyword evidence="5" id="KW-0547">Nucleotide-binding</keyword>
<dbReference type="Proteomes" id="UP000065797">
    <property type="component" value="Unassembled WGS sequence"/>
</dbReference>
<dbReference type="PROSITE" id="PS00012">
    <property type="entry name" value="PHOSPHOPANTETHEINE"/>
    <property type="match status" value="1"/>
</dbReference>
<dbReference type="NCBIfam" id="TIGR01733">
    <property type="entry name" value="AA-adenyl-dom"/>
    <property type="match status" value="1"/>
</dbReference>
<dbReference type="GO" id="GO:0003824">
    <property type="term" value="F:catalytic activity"/>
    <property type="evidence" value="ECO:0007669"/>
    <property type="project" value="InterPro"/>
</dbReference>
<dbReference type="EMBL" id="LRPH01000094">
    <property type="protein sequence ID" value="KWU54891.1"/>
    <property type="molecule type" value="Genomic_DNA"/>
</dbReference>
<sequence>MIEEAGNHNPLSPNQEDLWRSHYLSQNQNHLNMFSAWILPEDANIKVIKEAFQGVMDQYETLRTNYTLVDGQPKQYIHPEKTLDFKFYDFSLLSKEEFDQRLADEAHAPFELERGAVIKIRIYQNSCNQKILLFIVHHLAIDGWSIMVMMKEFGRMYDELLRGEKPKIHASTGYYAAFAREQRQKNRGVTSEKERSYWSERLVNGEGIHPVSLPAKNSLPHSFNGESSFLVIDEILKSKLLEIAKTNNTTLYTVLLTGFKLLLHRYSNQKHIWIATPVSRRNTKILNHVGFYANTLYIDGDFKEHDVFTDLLKQVSEKLQESIKNQDISFSQLTKLMQENGLHDAQSHTNVMFSFQNMRSVTKNNLGAAFLGMEGAKGKLGSLEFEVYPIKRSITQFEIELEGVEYNKELHFRLLYDPEKYDAELINRFIGHYLQLVKQIVRNDQLRIRDYILLPENEIKEQLAILNRSQLVNESQAPFIISEFEKCAKKNPDAIAVSMGGESLTYAELLKKSTILAANLQVLGIAPEERIGLAVKLGVETITGILGILKAGAVYVPLDLNYPMERIKYMIKDAGISYILTDEKFNLDQSEAKVIELKDLFTETNEVDIQILPKQLAYIIYTSGSTGRPKGVMVTHENIYYSTMARKEVYEVRDSCNFLLLSSISFDSSMVGIFWTLAVGGEIILTEVSKRLDVTQLIEIMESQQVTHILSVPSFVQLLLNQANKEQIRYLQSVITGGEQFPQSLHSYQKEHFPSLTMFNEYGPTEGTVWASYYQLEDGRDSVVPIGFPTAHARIFIFDNSLNLVPKGTVGEIYIAGQGITRGYNNQPILTAERFIPNPFGNGDRLYRTGDLARYNEDGSIQFLGRMDGQVKVNGFRIEVAEIETAIEEHREVFKSVVLVKQEDKKGARLVAYIVTSSIDFSPEDLKVELTAKLPHYMVPHQFVVLPEFPLTHNGKVDTKKLQEIKNEISSKTFTAPRTSREIELTTIFQEVLGESVGIEDSFFEMGGDSILAIQISSKAMEKGWNLKPKDIFDKRTIANMAICMEKVKEQHLKRGKAEGVVPLTPIQEWFFEQQFLYPNHWNQALRLKARDSVTFNFFKQAMECLLETHESLRLRFSRGETGWVQEYMNDNLSLDVTYKDFSKTQKQNKKVMEYATNLQSSLDITKGPLISAVYFDMGNHIDNEVVIIAHHLVVDMVSWQILLQDLDVLMNQLLSGHELKLIHEATSYKEWSNSLSSVHQGILDKEKNYWIEQKSMKFNHLSHLEKGTEGTRKQLEGSLDAKETSGLLREVPKYYGTKVNETVLAAIALALKKFTQADDVLIDVESHGRKPFQEEIDLSRTVGWFTSVYPVLLRDSHLISPDGDLLKYVKNIIREVPNEGIGYGIARWINKNPAMMFPDALFSYNYLGKIDQSFFQSEFFSFHSYLSETVKDSREKRIYLLEFEPYILRNKFCLRVNYSSVFTVEDIQGLIDNILDNIKALISFCSETEEVGFVASDFPEAKLDQESLEKFLSTLKHS</sequence>
<dbReference type="InterPro" id="IPR009081">
    <property type="entry name" value="PP-bd_ACP"/>
</dbReference>
<dbReference type="SUPFAM" id="SSF56801">
    <property type="entry name" value="Acetyl-CoA synthetase-like"/>
    <property type="match status" value="1"/>
</dbReference>
<comment type="similarity">
    <text evidence="2">Belongs to the ATP-dependent AMP-binding enzyme family.</text>
</comment>
<dbReference type="PANTHER" id="PTHR45398:SF1">
    <property type="entry name" value="ENZYME, PUTATIVE (JCVI)-RELATED"/>
    <property type="match status" value="1"/>
</dbReference>
<evidence type="ECO:0000259" key="8">
    <source>
        <dbReference type="PROSITE" id="PS50075"/>
    </source>
</evidence>
<dbReference type="GO" id="GO:0005524">
    <property type="term" value="F:ATP binding"/>
    <property type="evidence" value="ECO:0007669"/>
    <property type="project" value="UniProtKB-KW"/>
</dbReference>
<protein>
    <recommendedName>
        <fullName evidence="8">Carrier domain-containing protein</fullName>
    </recommendedName>
</protein>
<dbReference type="NCBIfam" id="TIGR01720">
    <property type="entry name" value="NRPS-para261"/>
    <property type="match status" value="1"/>
</dbReference>
<dbReference type="InterPro" id="IPR010060">
    <property type="entry name" value="NRPS_synth"/>
</dbReference>
<accession>A0A109FU93</accession>
<dbReference type="PROSITE" id="PS00455">
    <property type="entry name" value="AMP_BINDING"/>
    <property type="match status" value="1"/>
</dbReference>
<dbReference type="GO" id="GO:0008610">
    <property type="term" value="P:lipid biosynthetic process"/>
    <property type="evidence" value="ECO:0007669"/>
    <property type="project" value="UniProtKB-ARBA"/>
</dbReference>
<keyword evidence="7" id="KW-0045">Antibiotic biosynthesis</keyword>
<evidence type="ECO:0000256" key="2">
    <source>
        <dbReference type="ARBA" id="ARBA00006432"/>
    </source>
</evidence>
<organism evidence="9 10">
    <name type="scientific">Bacillus mycoides</name>
    <dbReference type="NCBI Taxonomy" id="1405"/>
    <lineage>
        <taxon>Bacteria</taxon>
        <taxon>Bacillati</taxon>
        <taxon>Bacillota</taxon>
        <taxon>Bacilli</taxon>
        <taxon>Bacillales</taxon>
        <taxon>Bacillaceae</taxon>
        <taxon>Bacillus</taxon>
        <taxon>Bacillus cereus group</taxon>
    </lineage>
</organism>
<dbReference type="InterPro" id="IPR023213">
    <property type="entry name" value="CAT-like_dom_sf"/>
</dbReference>
<comment type="caution">
    <text evidence="9">The sequence shown here is derived from an EMBL/GenBank/DDBJ whole genome shotgun (WGS) entry which is preliminary data.</text>
</comment>
<dbReference type="InterPro" id="IPR006162">
    <property type="entry name" value="Ppantetheine_attach_site"/>
</dbReference>
<dbReference type="Pfam" id="PF00550">
    <property type="entry name" value="PP-binding"/>
    <property type="match status" value="1"/>
</dbReference>